<reference evidence="2 3" key="1">
    <citation type="journal article" date="2017" name="Sci. Rep.">
        <title>Characterization and diversity of phages infecting Aeromonas salmonicida subsp. salmonicida.</title>
        <authorList>
            <person name="Vincent A.T."/>
            <person name="Paquet V.E."/>
            <person name="Bernatchez A."/>
            <person name="Tremblay D.M."/>
            <person name="Moineau S."/>
            <person name="Charette S.J."/>
        </authorList>
    </citation>
    <scope>NUCLEOTIDE SEQUENCE [LARGE SCALE GENOMIC DNA]</scope>
</reference>
<proteinExistence type="predicted"/>
<dbReference type="Gene3D" id="3.40.50.300">
    <property type="entry name" value="P-loop containing nucleotide triphosphate hydrolases"/>
    <property type="match status" value="1"/>
</dbReference>
<dbReference type="InterPro" id="IPR023214">
    <property type="entry name" value="HAD_sf"/>
</dbReference>
<evidence type="ECO:0000259" key="1">
    <source>
        <dbReference type="Pfam" id="PF25109"/>
    </source>
</evidence>
<dbReference type="Proteomes" id="UP000225215">
    <property type="component" value="Segment"/>
</dbReference>
<dbReference type="Pfam" id="PF13671">
    <property type="entry name" value="AAA_33"/>
    <property type="match status" value="1"/>
</dbReference>
<protein>
    <submittedName>
        <fullName evidence="2">3'-phosphatase, 5'-polynucleotide kinase</fullName>
    </submittedName>
</protein>
<evidence type="ECO:0000313" key="3">
    <source>
        <dbReference type="Proteomes" id="UP000225215"/>
    </source>
</evidence>
<feature type="domain" description="Polynucleotide kinase PNKP phosphatase" evidence="1">
    <location>
        <begin position="169"/>
        <end position="303"/>
    </location>
</feature>
<keyword evidence="2" id="KW-0418">Kinase</keyword>
<keyword evidence="2" id="KW-0808">Transferase</keyword>
<dbReference type="InterPro" id="IPR027417">
    <property type="entry name" value="P-loop_NTPase"/>
</dbReference>
<dbReference type="SUPFAM" id="SSF52540">
    <property type="entry name" value="P-loop containing nucleoside triphosphate hydrolases"/>
    <property type="match status" value="1"/>
</dbReference>
<sequence>MFAYITIGASSSGKSTFAEAMVKTSQGKTININRDDTRRSLFQIKSWKGYNFGKDRENLVTEVNKSKILAAYNAEKNVVISDTNLNVHLRTALVDSLEKMGYEVVFVWFPVPMEELKRRSKDRGGWAVNDDVLVRMVSQFDEQFPNRGKSDRVVEYVDKKLYTADPSLPMAVIFDTDGTLAEKNERKPFDWDKVGEDTPRENVVMLANLLKSQGYQIINVSGRDGVCMSDTADWYKTHGIPNDAHFQRDEGDQRPDSIIKEEIFWRDIAPNYNVCFVVDDRDQVVKMWRGLGIECWQVQSGDF</sequence>
<dbReference type="Pfam" id="PF25109">
    <property type="entry name" value="HAD_PNKP"/>
    <property type="match status" value="1"/>
</dbReference>
<name>A0A219YDH5_9CAUD</name>
<evidence type="ECO:0000313" key="2">
    <source>
        <dbReference type="EMBL" id="APU01773.1"/>
    </source>
</evidence>
<dbReference type="GO" id="GO:0016301">
    <property type="term" value="F:kinase activity"/>
    <property type="evidence" value="ECO:0007669"/>
    <property type="project" value="UniProtKB-KW"/>
</dbReference>
<dbReference type="InterPro" id="IPR056782">
    <property type="entry name" value="HAD_PNKP"/>
</dbReference>
<accession>A0A219YDH5</accession>
<organism evidence="2 3">
    <name type="scientific">Aeromonas phage 65.2</name>
    <dbReference type="NCBI Taxonomy" id="1932896"/>
    <lineage>
        <taxon>Viruses</taxon>
        <taxon>Duplodnaviria</taxon>
        <taxon>Heunggongvirae</taxon>
        <taxon>Uroviricota</taxon>
        <taxon>Caudoviricetes</taxon>
        <taxon>Pantevenvirales</taxon>
        <taxon>Straboviridae</taxon>
        <taxon>Emmerichvirinae</taxon>
        <taxon>Ishigurovirus</taxon>
        <taxon>Ishigurovirus osborne</taxon>
    </lineage>
</organism>
<dbReference type="InterPro" id="IPR036412">
    <property type="entry name" value="HAD-like_sf"/>
</dbReference>
<dbReference type="SUPFAM" id="SSF56784">
    <property type="entry name" value="HAD-like"/>
    <property type="match status" value="1"/>
</dbReference>
<dbReference type="EMBL" id="KY290955">
    <property type="protein sequence ID" value="APU01773.1"/>
    <property type="molecule type" value="Genomic_DNA"/>
</dbReference>
<dbReference type="Gene3D" id="3.40.50.1000">
    <property type="entry name" value="HAD superfamily/HAD-like"/>
    <property type="match status" value="1"/>
</dbReference>